<evidence type="ECO:0000259" key="3">
    <source>
        <dbReference type="PROSITE" id="PS50158"/>
    </source>
</evidence>
<dbReference type="EMBL" id="SZYD01000004">
    <property type="protein sequence ID" value="KAD6454911.1"/>
    <property type="molecule type" value="Genomic_DNA"/>
</dbReference>
<dbReference type="SUPFAM" id="SSF57756">
    <property type="entry name" value="Retrovirus zinc finger-like domains"/>
    <property type="match status" value="2"/>
</dbReference>
<organism evidence="4 5">
    <name type="scientific">Mikania micrantha</name>
    <name type="common">bitter vine</name>
    <dbReference type="NCBI Taxonomy" id="192012"/>
    <lineage>
        <taxon>Eukaryota</taxon>
        <taxon>Viridiplantae</taxon>
        <taxon>Streptophyta</taxon>
        <taxon>Embryophyta</taxon>
        <taxon>Tracheophyta</taxon>
        <taxon>Spermatophyta</taxon>
        <taxon>Magnoliopsida</taxon>
        <taxon>eudicotyledons</taxon>
        <taxon>Gunneridae</taxon>
        <taxon>Pentapetalae</taxon>
        <taxon>asterids</taxon>
        <taxon>campanulids</taxon>
        <taxon>Asterales</taxon>
        <taxon>Asteraceae</taxon>
        <taxon>Asteroideae</taxon>
        <taxon>Heliantheae alliance</taxon>
        <taxon>Eupatorieae</taxon>
        <taxon>Mikania</taxon>
    </lineage>
</organism>
<comment type="caution">
    <text evidence="4">The sequence shown here is derived from an EMBL/GenBank/DDBJ whole genome shotgun (WGS) entry which is preliminary data.</text>
</comment>
<feature type="domain" description="CCHC-type" evidence="3">
    <location>
        <begin position="528"/>
        <end position="541"/>
    </location>
</feature>
<sequence length="600" mass="68666">MNLGCKVEVAIDAIEGRQKTRHVFAMNLGRNERPNLIRGVTTLKLGPGAKLIKKAKDFKRKSAIKQIVIKNKYTDVFRRMKKARCYRCKVHGHVIWDCPNRTKFTNRRKNRHIAKNSFDEQLEGKHMGGFRKITSEDKWFQVVERMKFHKSLDTKLKMCYLRCLNLVDCYYETVKRNKVMWSNQCKKGLKFFKGSLGIIEILKQIEKYKSSKEASVAEFGSCGMRLLVTTLRIETLDSDVVMAAIDVLDKGELFAPTSGIRARFGNETAMATNLPGSSTTYAHGVSATQLPIFKGDGYEFWSIRMRTILMSHDLWEFVTVGYNRNDGDRQRFKENKKNDAKALSFIQQAVHDEVFSRIAAATSSREAWTLLETEFQGDSKVKMVKLQGLRREFETLQMKDGEAVGDFLSRVMKIVNQKRAYGELVPDQKIVEKVLRSLPVKWDHVVTAIEESKDLTQLSFDQLMGSLQAHEARVNRGADVAIEEQALQAATREEERPNWFRGRGRGRGANNNRGRGRGRSFGRSRIQCYNCNKLGHVRADCWNEPQAQAAVEEEEEDEGLFMAIGSTENYKDKWVLDSGWQKYFGQQIAGAVNEDSNEDD</sequence>
<evidence type="ECO:0000256" key="2">
    <source>
        <dbReference type="SAM" id="MobiDB-lite"/>
    </source>
</evidence>
<dbReference type="OrthoDB" id="8063676at2759"/>
<dbReference type="InterPro" id="IPR036431">
    <property type="entry name" value="ARID_dom_sf"/>
</dbReference>
<evidence type="ECO:0000313" key="4">
    <source>
        <dbReference type="EMBL" id="KAD6454911.1"/>
    </source>
</evidence>
<evidence type="ECO:0000313" key="5">
    <source>
        <dbReference type="Proteomes" id="UP000326396"/>
    </source>
</evidence>
<dbReference type="InterPro" id="IPR001878">
    <property type="entry name" value="Znf_CCHC"/>
</dbReference>
<dbReference type="GO" id="GO:0008270">
    <property type="term" value="F:zinc ion binding"/>
    <property type="evidence" value="ECO:0007669"/>
    <property type="project" value="UniProtKB-KW"/>
</dbReference>
<keyword evidence="1" id="KW-0862">Zinc</keyword>
<dbReference type="Pfam" id="PF14223">
    <property type="entry name" value="Retrotran_gag_2"/>
    <property type="match status" value="1"/>
</dbReference>
<dbReference type="GO" id="GO:0003677">
    <property type="term" value="F:DNA binding"/>
    <property type="evidence" value="ECO:0007669"/>
    <property type="project" value="InterPro"/>
</dbReference>
<dbReference type="Proteomes" id="UP000326396">
    <property type="component" value="Linkage Group LG12"/>
</dbReference>
<reference evidence="4 5" key="1">
    <citation type="submission" date="2019-05" db="EMBL/GenBank/DDBJ databases">
        <title>Mikania micrantha, genome provides insights into the molecular mechanism of rapid growth.</title>
        <authorList>
            <person name="Liu B."/>
        </authorList>
    </citation>
    <scope>NUCLEOTIDE SEQUENCE [LARGE SCALE GENOMIC DNA]</scope>
    <source>
        <strain evidence="4">NLD-2019</strain>
        <tissue evidence="4">Leaf</tissue>
    </source>
</reference>
<dbReference type="SUPFAM" id="SSF46774">
    <property type="entry name" value="ARID-like"/>
    <property type="match status" value="1"/>
</dbReference>
<name>A0A5N6PLJ0_9ASTR</name>
<dbReference type="PANTHER" id="PTHR35317:SF35">
    <property type="entry name" value="DUF4219 DOMAIN-CONTAINING PROTEIN"/>
    <property type="match status" value="1"/>
</dbReference>
<feature type="domain" description="CCHC-type" evidence="3">
    <location>
        <begin position="84"/>
        <end position="100"/>
    </location>
</feature>
<keyword evidence="1" id="KW-0479">Metal-binding</keyword>
<dbReference type="PROSITE" id="PS50158">
    <property type="entry name" value="ZF_CCHC"/>
    <property type="match status" value="2"/>
</dbReference>
<dbReference type="InterPro" id="IPR036875">
    <property type="entry name" value="Znf_CCHC_sf"/>
</dbReference>
<dbReference type="Pfam" id="PF00098">
    <property type="entry name" value="zf-CCHC"/>
    <property type="match status" value="1"/>
</dbReference>
<evidence type="ECO:0000256" key="1">
    <source>
        <dbReference type="PROSITE-ProRule" id="PRU00047"/>
    </source>
</evidence>
<gene>
    <name evidence="4" type="ORF">E3N88_09617</name>
</gene>
<dbReference type="AlphaFoldDB" id="A0A5N6PLJ0"/>
<dbReference type="SMART" id="SM00343">
    <property type="entry name" value="ZnF_C2HC"/>
    <property type="match status" value="2"/>
</dbReference>
<keyword evidence="5" id="KW-1185">Reference proteome</keyword>
<proteinExistence type="predicted"/>
<dbReference type="PANTHER" id="PTHR35317">
    <property type="entry name" value="OS04G0629600 PROTEIN"/>
    <property type="match status" value="1"/>
</dbReference>
<protein>
    <recommendedName>
        <fullName evidence="3">CCHC-type domain-containing protein</fullName>
    </recommendedName>
</protein>
<dbReference type="Gene3D" id="4.10.60.10">
    <property type="entry name" value="Zinc finger, CCHC-type"/>
    <property type="match status" value="2"/>
</dbReference>
<feature type="region of interest" description="Disordered" evidence="2">
    <location>
        <begin position="493"/>
        <end position="518"/>
    </location>
</feature>
<accession>A0A5N6PLJ0</accession>
<dbReference type="Gene3D" id="1.10.150.60">
    <property type="entry name" value="ARID DNA-binding domain"/>
    <property type="match status" value="1"/>
</dbReference>
<keyword evidence="1" id="KW-0863">Zinc-finger</keyword>